<comment type="caution">
    <text evidence="1">The sequence shown here is derived from an EMBL/GenBank/DDBJ whole genome shotgun (WGS) entry which is preliminary data.</text>
</comment>
<dbReference type="Proteomes" id="UP000076489">
    <property type="component" value="Unassembled WGS sequence"/>
</dbReference>
<dbReference type="AlphaFoldDB" id="A0A166QLZ6"/>
<sequence length="88" mass="9906">MASECKHLVGYIPGREVTAEEWNENLLAFVAVVDDFNVRGQRDQINHPGFDEEFKFCPNCGHPIDRLALGLLTYSQAFEQHIAAKAES</sequence>
<reference evidence="2" key="1">
    <citation type="submission" date="2016-03" db="EMBL/GenBank/DDBJ databases">
        <authorList>
            <person name="Ray J."/>
            <person name="Price M."/>
            <person name="Deutschbauer A."/>
        </authorList>
    </citation>
    <scope>NUCLEOTIDE SEQUENCE [LARGE SCALE GENOMIC DNA]</scope>
    <source>
        <strain evidence="2">FW300-N1B4</strain>
    </source>
</reference>
<organism evidence="1 2">
    <name type="scientific">Pseudomonas fluorescens</name>
    <dbReference type="NCBI Taxonomy" id="294"/>
    <lineage>
        <taxon>Bacteria</taxon>
        <taxon>Pseudomonadati</taxon>
        <taxon>Pseudomonadota</taxon>
        <taxon>Gammaproteobacteria</taxon>
        <taxon>Pseudomonadales</taxon>
        <taxon>Pseudomonadaceae</taxon>
        <taxon>Pseudomonas</taxon>
    </lineage>
</organism>
<evidence type="ECO:0000313" key="2">
    <source>
        <dbReference type="Proteomes" id="UP000076489"/>
    </source>
</evidence>
<reference evidence="1 2" key="2">
    <citation type="journal article" date="2018" name="Nature">
        <title>Mutant phenotypes for thousands of bacterial genes of unknown function.</title>
        <authorList>
            <person name="Price M.N."/>
            <person name="Wetmore K.M."/>
            <person name="Waters R.J."/>
            <person name="Callaghan M."/>
            <person name="Ray J."/>
            <person name="Liu H."/>
            <person name="Kuehl J.V."/>
            <person name="Melnyk R.A."/>
            <person name="Lamson J.S."/>
            <person name="Suh Y."/>
            <person name="Carlson H.K."/>
            <person name="Esquivel Z."/>
            <person name="Sadeeshkumar H."/>
            <person name="Chakraborty R."/>
            <person name="Zane G.M."/>
            <person name="Rubin B.E."/>
            <person name="Wall J.D."/>
            <person name="Visel A."/>
            <person name="Bristow J."/>
            <person name="Blow M.J."/>
            <person name="Arkin A.P."/>
            <person name="Deutschbauer A.M."/>
        </authorList>
    </citation>
    <scope>NUCLEOTIDE SEQUENCE [LARGE SCALE GENOMIC DNA]</scope>
    <source>
        <strain evidence="1 2">FW300-N1B4</strain>
    </source>
</reference>
<protein>
    <submittedName>
        <fullName evidence="1">Uncharacterized protein</fullName>
    </submittedName>
</protein>
<accession>A0A166QLZ6</accession>
<evidence type="ECO:0000313" key="1">
    <source>
        <dbReference type="EMBL" id="KZN20493.1"/>
    </source>
</evidence>
<name>A0A166QLZ6_PSEFL</name>
<proteinExistence type="predicted"/>
<gene>
    <name evidence="1" type="ORF">A1D17_02835</name>
</gene>
<dbReference type="OrthoDB" id="6629696at2"/>
<dbReference type="EMBL" id="LUKJ01000002">
    <property type="protein sequence ID" value="KZN20493.1"/>
    <property type="molecule type" value="Genomic_DNA"/>
</dbReference>
<dbReference type="RefSeq" id="WP_063340539.1">
    <property type="nucleotide sequence ID" value="NZ_LUKJ01000002.1"/>
</dbReference>